<evidence type="ECO:0000259" key="5">
    <source>
        <dbReference type="Pfam" id="PF00006"/>
    </source>
</evidence>
<dbReference type="GO" id="GO:0016787">
    <property type="term" value="F:hydrolase activity"/>
    <property type="evidence" value="ECO:0007669"/>
    <property type="project" value="UniProtKB-KW"/>
</dbReference>
<accession>A0A662DG83</accession>
<keyword evidence="3 4" id="KW-0406">Ion transport</keyword>
<dbReference type="InterPro" id="IPR055190">
    <property type="entry name" value="ATP-synt_VA_C"/>
</dbReference>
<gene>
    <name evidence="4" type="primary">atpB</name>
    <name evidence="8" type="ORF">DRI96_02865</name>
</gene>
<dbReference type="CDD" id="cd18118">
    <property type="entry name" value="ATP-synt_V_A-type_beta_N"/>
    <property type="match status" value="1"/>
</dbReference>
<dbReference type="Proteomes" id="UP000267654">
    <property type="component" value="Unassembled WGS sequence"/>
</dbReference>
<dbReference type="EMBL" id="QMQB01000085">
    <property type="protein sequence ID" value="RLE13507.1"/>
    <property type="molecule type" value="Genomic_DNA"/>
</dbReference>
<dbReference type="PROSITE" id="PS00152">
    <property type="entry name" value="ATPASE_ALPHA_BETA"/>
    <property type="match status" value="1"/>
</dbReference>
<dbReference type="InterPro" id="IPR020003">
    <property type="entry name" value="ATPase_a/bsu_AS"/>
</dbReference>
<sequence>MAREYTKIKELTGPLMLVENVRNVAFEELVEIELSDGQRRRGRVLEVSSDAALVQLFERATELGIKGTKVKFLGKGIQLGVSEDILGRVFDGWGRPRDGGAEIIPEKRLDIGGRPINPEARAYPEEFIQTGISAIDGLNTLSRGQKLPIFSGAGLPHTQLAAQIARQAKVLGKKEGFAVVFAAMGITFEEGNFFVHDFEESGAIERAVLFLNLADDPVIERIATPRMALTCAEYLAFEKGMHILVILIDMTNYAEALRELSAARREVPGRRGYPGYLYTDLATIYERAGRIKDKKGSITLIPILTMPDDDKTHPIPDLTGYITEGQIILQRDLHQKGIYPPINVLPSLSRLMDEAVGEGKTREDHRELSNQLYATYARGMEIRELALVMGEATLSEMDRRYLRFADEFERRFVKQGEREDRTVEETLDLGWELLKMMPVSELKRIREEYISKYGKWEKERKVAKV</sequence>
<dbReference type="InterPro" id="IPR022879">
    <property type="entry name" value="V-ATPase_su_B/beta"/>
</dbReference>
<dbReference type="CDD" id="cd01135">
    <property type="entry name" value="V_A-ATPase_B"/>
    <property type="match status" value="1"/>
</dbReference>
<dbReference type="HAMAP" id="MF_00310">
    <property type="entry name" value="ATP_synth_B_arch"/>
    <property type="match status" value="1"/>
</dbReference>
<evidence type="ECO:0000256" key="3">
    <source>
        <dbReference type="ARBA" id="ARBA00023065"/>
    </source>
</evidence>
<dbReference type="GO" id="GO:0005524">
    <property type="term" value="F:ATP binding"/>
    <property type="evidence" value="ECO:0007669"/>
    <property type="project" value="UniProtKB-UniRule"/>
</dbReference>
<dbReference type="GO" id="GO:0046933">
    <property type="term" value="F:proton-transporting ATP synthase activity, rotational mechanism"/>
    <property type="evidence" value="ECO:0007669"/>
    <property type="project" value="UniProtKB-UniRule"/>
</dbReference>
<comment type="caution">
    <text evidence="8">The sequence shown here is derived from an EMBL/GenBank/DDBJ whole genome shotgun (WGS) entry which is preliminary data.</text>
</comment>
<evidence type="ECO:0000256" key="4">
    <source>
        <dbReference type="HAMAP-Rule" id="MF_00310"/>
    </source>
</evidence>
<feature type="domain" description="ATP synthase A/B type C-terminal" evidence="7">
    <location>
        <begin position="355"/>
        <end position="453"/>
    </location>
</feature>
<dbReference type="InterPro" id="IPR000194">
    <property type="entry name" value="ATPase_F1/V1/A1_a/bsu_nucl-bd"/>
</dbReference>
<keyword evidence="2 4" id="KW-0813">Transport</keyword>
<dbReference type="Gene3D" id="3.40.50.12240">
    <property type="match status" value="1"/>
</dbReference>
<feature type="domain" description="ATPase F1/V1/A1 complex alpha/beta subunit N-terminal" evidence="6">
    <location>
        <begin position="12"/>
        <end position="74"/>
    </location>
</feature>
<organism evidence="8 9">
    <name type="scientific">Aerophobetes bacterium</name>
    <dbReference type="NCBI Taxonomy" id="2030807"/>
    <lineage>
        <taxon>Bacteria</taxon>
        <taxon>Candidatus Aerophobota</taxon>
    </lineage>
</organism>
<dbReference type="InterPro" id="IPR027417">
    <property type="entry name" value="P-loop_NTPase"/>
</dbReference>
<dbReference type="PANTHER" id="PTHR43389:SF4">
    <property type="entry name" value="V-TYPE PROTON ATPASE SUBUNIT B"/>
    <property type="match status" value="1"/>
</dbReference>
<dbReference type="PANTHER" id="PTHR43389">
    <property type="entry name" value="V-TYPE PROTON ATPASE SUBUNIT B"/>
    <property type="match status" value="1"/>
</dbReference>
<keyword evidence="4" id="KW-0375">Hydrogen ion transport</keyword>
<dbReference type="GO" id="GO:0042777">
    <property type="term" value="P:proton motive force-driven plasma membrane ATP synthesis"/>
    <property type="evidence" value="ECO:0007669"/>
    <property type="project" value="UniProtKB-UniRule"/>
</dbReference>
<evidence type="ECO:0000313" key="9">
    <source>
        <dbReference type="Proteomes" id="UP000267654"/>
    </source>
</evidence>
<proteinExistence type="inferred from homology"/>
<evidence type="ECO:0000259" key="6">
    <source>
        <dbReference type="Pfam" id="PF02874"/>
    </source>
</evidence>
<dbReference type="Pfam" id="PF02874">
    <property type="entry name" value="ATP-synt_ab_N"/>
    <property type="match status" value="1"/>
</dbReference>
<feature type="domain" description="ATPase F1/V1/A1 complex alpha/beta subunit nucleotide-binding" evidence="5">
    <location>
        <begin position="131"/>
        <end position="349"/>
    </location>
</feature>
<comment type="similarity">
    <text evidence="1 4">Belongs to the ATPase alpha/beta chains family.</text>
</comment>
<dbReference type="NCBIfam" id="NF003235">
    <property type="entry name" value="PRK04196.1"/>
    <property type="match status" value="1"/>
</dbReference>
<dbReference type="PIRSF" id="PIRSF039114">
    <property type="entry name" value="V-ATPsynth_beta/V-ATPase_B"/>
    <property type="match status" value="1"/>
</dbReference>
<dbReference type="CDD" id="cd18112">
    <property type="entry name" value="ATP-synt_V_A-type_beta_C"/>
    <property type="match status" value="1"/>
</dbReference>
<dbReference type="Pfam" id="PF22919">
    <property type="entry name" value="ATP-synt_VA_C"/>
    <property type="match status" value="1"/>
</dbReference>
<protein>
    <recommendedName>
        <fullName evidence="4">V-type ATP synthase beta chain</fullName>
    </recommendedName>
    <alternativeName>
        <fullName evidence="4">V-ATPase subunit B</fullName>
    </alternativeName>
</protein>
<dbReference type="InterPro" id="IPR004100">
    <property type="entry name" value="ATPase_F1/V1/A1_a/bsu_N"/>
</dbReference>
<evidence type="ECO:0000256" key="1">
    <source>
        <dbReference type="ARBA" id="ARBA00008936"/>
    </source>
</evidence>
<comment type="function">
    <text evidence="4">Produces ATP from ADP in the presence of a proton gradient across the membrane. The V-type beta chain is a regulatory subunit.</text>
</comment>
<evidence type="ECO:0000313" key="8">
    <source>
        <dbReference type="EMBL" id="RLE13507.1"/>
    </source>
</evidence>
<dbReference type="AlphaFoldDB" id="A0A662DG83"/>
<keyword evidence="4" id="KW-0066">ATP synthesis</keyword>
<evidence type="ECO:0000259" key="7">
    <source>
        <dbReference type="Pfam" id="PF22919"/>
    </source>
</evidence>
<keyword evidence="8" id="KW-0378">Hydrolase</keyword>
<reference evidence="8 9" key="1">
    <citation type="submission" date="2018-06" db="EMBL/GenBank/DDBJ databases">
        <title>Extensive metabolic versatility and redundancy in microbially diverse, dynamic hydrothermal sediments.</title>
        <authorList>
            <person name="Dombrowski N."/>
            <person name="Teske A."/>
            <person name="Baker B.J."/>
        </authorList>
    </citation>
    <scope>NUCLEOTIDE SEQUENCE [LARGE SCALE GENOMIC DNA]</scope>
    <source>
        <strain evidence="8">B19_G9</strain>
    </source>
</reference>
<dbReference type="SUPFAM" id="SSF52540">
    <property type="entry name" value="P-loop containing nucleoside triphosphate hydrolases"/>
    <property type="match status" value="1"/>
</dbReference>
<name>A0A662DG83_UNCAE</name>
<evidence type="ECO:0000256" key="2">
    <source>
        <dbReference type="ARBA" id="ARBA00022448"/>
    </source>
</evidence>
<dbReference type="Pfam" id="PF00006">
    <property type="entry name" value="ATP-synt_ab"/>
    <property type="match status" value="1"/>
</dbReference>